<proteinExistence type="predicted"/>
<dbReference type="Proteomes" id="UP000001593">
    <property type="component" value="Unassembled WGS sequence"/>
</dbReference>
<sequence length="59" mass="6501">CAHLLHPLARVRTCVTSSSPCAHICYILLLVCSHVLHPLVRVRTCITSSSPCAHMCYIL</sequence>
<keyword evidence="2" id="KW-1185">Reference proteome</keyword>
<reference evidence="1 2" key="1">
    <citation type="journal article" date="2007" name="Science">
        <title>Sea anemone genome reveals ancestral eumetazoan gene repertoire and genomic organization.</title>
        <authorList>
            <person name="Putnam N.H."/>
            <person name="Srivastava M."/>
            <person name="Hellsten U."/>
            <person name="Dirks B."/>
            <person name="Chapman J."/>
            <person name="Salamov A."/>
            <person name="Terry A."/>
            <person name="Shapiro H."/>
            <person name="Lindquist E."/>
            <person name="Kapitonov V.V."/>
            <person name="Jurka J."/>
            <person name="Genikhovich G."/>
            <person name="Grigoriev I.V."/>
            <person name="Lucas S.M."/>
            <person name="Steele R.E."/>
            <person name="Finnerty J.R."/>
            <person name="Technau U."/>
            <person name="Martindale M.Q."/>
            <person name="Rokhsar D.S."/>
        </authorList>
    </citation>
    <scope>NUCLEOTIDE SEQUENCE [LARGE SCALE GENOMIC DNA]</scope>
    <source>
        <strain evidence="2">CH2 X CH6</strain>
    </source>
</reference>
<evidence type="ECO:0000313" key="1">
    <source>
        <dbReference type="EMBL" id="EDO31877.1"/>
    </source>
</evidence>
<protein>
    <submittedName>
        <fullName evidence="1">Uncharacterized protein</fullName>
    </submittedName>
</protein>
<organism evidence="1 2">
    <name type="scientific">Nematostella vectensis</name>
    <name type="common">Starlet sea anemone</name>
    <dbReference type="NCBI Taxonomy" id="45351"/>
    <lineage>
        <taxon>Eukaryota</taxon>
        <taxon>Metazoa</taxon>
        <taxon>Cnidaria</taxon>
        <taxon>Anthozoa</taxon>
        <taxon>Hexacorallia</taxon>
        <taxon>Actiniaria</taxon>
        <taxon>Edwardsiidae</taxon>
        <taxon>Nematostella</taxon>
    </lineage>
</organism>
<evidence type="ECO:0000313" key="2">
    <source>
        <dbReference type="Proteomes" id="UP000001593"/>
    </source>
</evidence>
<gene>
    <name evidence="1" type="ORF">NEMVEDRAFT_v1g135631</name>
</gene>
<dbReference type="InParanoid" id="A7SWN6"/>
<dbReference type="AlphaFoldDB" id="A7SWN6"/>
<accession>A7SWN6</accession>
<feature type="non-terminal residue" evidence="1">
    <location>
        <position position="1"/>
    </location>
</feature>
<name>A7SWN6_NEMVE</name>
<dbReference type="EMBL" id="DS469864">
    <property type="protein sequence ID" value="EDO31877.1"/>
    <property type="molecule type" value="Genomic_DNA"/>
</dbReference>
<dbReference type="HOGENOM" id="CLU_2967806_0_0_1"/>